<dbReference type="SFLD" id="SFLDG00179">
    <property type="entry name" value="mandelate_racemase"/>
    <property type="match status" value="1"/>
</dbReference>
<dbReference type="GO" id="GO:0050032">
    <property type="term" value="F:L-rhamnonate dehydratase activity"/>
    <property type="evidence" value="ECO:0007669"/>
    <property type="project" value="UniProtKB-EC"/>
</dbReference>
<dbReference type="EC" id="4.2.1.90" evidence="6"/>
<dbReference type="SUPFAM" id="SSF54826">
    <property type="entry name" value="Enolase N-terminal domain-like"/>
    <property type="match status" value="1"/>
</dbReference>
<keyword evidence="2" id="KW-0479">Metal-binding</keyword>
<dbReference type="GO" id="GO:0000287">
    <property type="term" value="F:magnesium ion binding"/>
    <property type="evidence" value="ECO:0007669"/>
    <property type="project" value="TreeGrafter"/>
</dbReference>
<dbReference type="EMBL" id="CP029803">
    <property type="protein sequence ID" value="AWT59509.1"/>
    <property type="molecule type" value="Genomic_DNA"/>
</dbReference>
<evidence type="ECO:0000313" key="6">
    <source>
        <dbReference type="EMBL" id="AWT59509.1"/>
    </source>
</evidence>
<dbReference type="Gene3D" id="3.20.20.120">
    <property type="entry name" value="Enolase-like C-terminal domain"/>
    <property type="match status" value="1"/>
</dbReference>
<dbReference type="InterPro" id="IPR046945">
    <property type="entry name" value="RHMD-like"/>
</dbReference>
<organism evidence="6 7">
    <name type="scientific">Candidatus Moanibacter tarae</name>
    <dbReference type="NCBI Taxonomy" id="2200854"/>
    <lineage>
        <taxon>Bacteria</taxon>
        <taxon>Pseudomonadati</taxon>
        <taxon>Verrucomicrobiota</taxon>
        <taxon>Opitutia</taxon>
        <taxon>Puniceicoccales</taxon>
        <taxon>Puniceicoccales incertae sedis</taxon>
        <taxon>Candidatus Moanibacter</taxon>
    </lineage>
</organism>
<dbReference type="InterPro" id="IPR013342">
    <property type="entry name" value="Mandelate_racemase_C"/>
</dbReference>
<feature type="domain" description="Mandelate racemase/muconate lactonizing enzyme C-terminal" evidence="5">
    <location>
        <begin position="162"/>
        <end position="263"/>
    </location>
</feature>
<evidence type="ECO:0000313" key="7">
    <source>
        <dbReference type="Proteomes" id="UP000247465"/>
    </source>
</evidence>
<evidence type="ECO:0000256" key="2">
    <source>
        <dbReference type="ARBA" id="ARBA00022723"/>
    </source>
</evidence>
<proteinExistence type="predicted"/>
<dbReference type="Proteomes" id="UP000247465">
    <property type="component" value="Chromosome"/>
</dbReference>
<dbReference type="SFLD" id="SFLDS00001">
    <property type="entry name" value="Enolase"/>
    <property type="match status" value="1"/>
</dbReference>
<protein>
    <submittedName>
        <fullName evidence="6">L-rhamnonate dehydratase</fullName>
        <ecNumber evidence="6">4.2.1.90</ecNumber>
    </submittedName>
</protein>
<evidence type="ECO:0000259" key="5">
    <source>
        <dbReference type="SMART" id="SM00922"/>
    </source>
</evidence>
<comment type="cofactor">
    <cofactor evidence="1">
        <name>Mg(2+)</name>
        <dbReference type="ChEBI" id="CHEBI:18420"/>
    </cofactor>
</comment>
<dbReference type="InterPro" id="IPR036849">
    <property type="entry name" value="Enolase-like_C_sf"/>
</dbReference>
<dbReference type="InterPro" id="IPR018110">
    <property type="entry name" value="Mandel_Rmase/mucon_lact_enz_CS"/>
</dbReference>
<gene>
    <name evidence="6" type="primary">rhmD_1</name>
    <name evidence="6" type="ORF">DF168_00699</name>
</gene>
<dbReference type="GO" id="GO:0016052">
    <property type="term" value="P:carbohydrate catabolic process"/>
    <property type="evidence" value="ECO:0007669"/>
    <property type="project" value="TreeGrafter"/>
</dbReference>
<evidence type="ECO:0000256" key="1">
    <source>
        <dbReference type="ARBA" id="ARBA00001946"/>
    </source>
</evidence>
<dbReference type="Pfam" id="PF02746">
    <property type="entry name" value="MR_MLE_N"/>
    <property type="match status" value="1"/>
</dbReference>
<dbReference type="AlphaFoldDB" id="A0A2Z4ABU4"/>
<dbReference type="InterPro" id="IPR013341">
    <property type="entry name" value="Mandelate_racemase_N_dom"/>
</dbReference>
<dbReference type="SUPFAM" id="SSF51604">
    <property type="entry name" value="Enolase C-terminal domain-like"/>
    <property type="match status" value="1"/>
</dbReference>
<dbReference type="PANTHER" id="PTHR13794">
    <property type="entry name" value="ENOLASE SUPERFAMILY, MANDELATE RACEMASE"/>
    <property type="match status" value="1"/>
</dbReference>
<dbReference type="PANTHER" id="PTHR13794:SF58">
    <property type="entry name" value="MITOCHONDRIAL ENOLASE SUPERFAMILY MEMBER 1"/>
    <property type="match status" value="1"/>
</dbReference>
<dbReference type="Gene3D" id="3.30.390.10">
    <property type="entry name" value="Enolase-like, N-terminal domain"/>
    <property type="match status" value="1"/>
</dbReference>
<feature type="region of interest" description="Disordered" evidence="4">
    <location>
        <begin position="17"/>
        <end position="37"/>
    </location>
</feature>
<dbReference type="InterPro" id="IPR029065">
    <property type="entry name" value="Enolase_C-like"/>
</dbReference>
<reference evidence="6 7" key="1">
    <citation type="submission" date="2018-06" db="EMBL/GenBank/DDBJ databases">
        <title>Draft Genome Sequence of a Novel Marine Bacterium Related to the Verrucomicrobia.</title>
        <authorList>
            <person name="Vosseberg J."/>
            <person name="Martijn J."/>
            <person name="Ettema T.J.G."/>
        </authorList>
    </citation>
    <scope>NUCLEOTIDE SEQUENCE [LARGE SCALE GENOMIC DNA]</scope>
    <source>
        <strain evidence="6">TARA_B100001123</strain>
    </source>
</reference>
<keyword evidence="6" id="KW-0456">Lyase</keyword>
<dbReference type="Pfam" id="PF13378">
    <property type="entry name" value="MR_MLE_C"/>
    <property type="match status" value="1"/>
</dbReference>
<name>A0A2Z4ABU4_9BACT</name>
<dbReference type="SMART" id="SM00922">
    <property type="entry name" value="MR_MLE"/>
    <property type="match status" value="1"/>
</dbReference>
<dbReference type="GO" id="GO:0009063">
    <property type="term" value="P:amino acid catabolic process"/>
    <property type="evidence" value="ECO:0007669"/>
    <property type="project" value="InterPro"/>
</dbReference>
<sequence length="392" mass="43310">MKIKSIEAFEVDLSRGRIDSTGEKKQTGSYKMKDREPASPMESYQAYHGKRSSWGPKWQSIACIATAEDGTFGIGLSNNSGPVARIVNDHFASHIVGGDCMATEKAFDMLCRLATPYGAYGLSSFAISAVDLALWDLKGKLLERPVYELLGGPQKESIPCYATGFDLEWYIELGFRAVKLPMPFGPMDGLDGLKKTEELVAIARQRIGDKIELMLDCWMALDVEYTVRLAEILKPYRLKWIEDFLLPEDMEGFARVRERIPWQTLATGEHWYLPQTFYTAMRRGLVDVFQPDLLWSGGISACVHICHMARSSGVSVIPHGGMNWPYGQHLAYAMPAVPLGERSGGVSSPGVKLENVVALPGTAVVRDGNLIPSDAPGFGIEVNKKWLDAISI</sequence>
<dbReference type="KEGG" id="mtar:DF168_00699"/>
<evidence type="ECO:0000256" key="4">
    <source>
        <dbReference type="SAM" id="MobiDB-lite"/>
    </source>
</evidence>
<dbReference type="PROSITE" id="PS00908">
    <property type="entry name" value="MR_MLE_1"/>
    <property type="match status" value="1"/>
</dbReference>
<accession>A0A2Z4ABU4</accession>
<keyword evidence="3" id="KW-0460">Magnesium</keyword>
<evidence type="ECO:0000256" key="3">
    <source>
        <dbReference type="ARBA" id="ARBA00022842"/>
    </source>
</evidence>
<dbReference type="InterPro" id="IPR029017">
    <property type="entry name" value="Enolase-like_N"/>
</dbReference>